<feature type="region of interest" description="Disordered" evidence="7">
    <location>
        <begin position="1424"/>
        <end position="1484"/>
    </location>
</feature>
<feature type="region of interest" description="Disordered" evidence="7">
    <location>
        <begin position="1625"/>
        <end position="1754"/>
    </location>
</feature>
<dbReference type="Proteomes" id="UP000050790">
    <property type="component" value="Unassembled WGS sequence"/>
</dbReference>
<feature type="compositionally biased region" description="Low complexity" evidence="7">
    <location>
        <begin position="1496"/>
        <end position="1510"/>
    </location>
</feature>
<dbReference type="Pfam" id="PF11262">
    <property type="entry name" value="Tho2"/>
    <property type="match status" value="1"/>
</dbReference>
<feature type="coiled-coil region" evidence="6">
    <location>
        <begin position="1038"/>
        <end position="1068"/>
    </location>
</feature>
<evidence type="ECO:0000256" key="4">
    <source>
        <dbReference type="ARBA" id="ARBA00023242"/>
    </source>
</evidence>
<feature type="region of interest" description="Disordered" evidence="7">
    <location>
        <begin position="1572"/>
        <end position="1605"/>
    </location>
</feature>
<proteinExistence type="inferred from homology"/>
<feature type="region of interest" description="Disordered" evidence="7">
    <location>
        <begin position="1317"/>
        <end position="1397"/>
    </location>
</feature>
<feature type="compositionally biased region" description="Basic and acidic residues" evidence="7">
    <location>
        <begin position="1679"/>
        <end position="1689"/>
    </location>
</feature>
<evidence type="ECO:0000259" key="9">
    <source>
        <dbReference type="Pfam" id="PF11732"/>
    </source>
</evidence>
<dbReference type="WBParaSite" id="SMRG1_72590.1">
    <property type="protein sequence ID" value="SMRG1_72590.1"/>
    <property type="gene ID" value="SMRG1_72590"/>
</dbReference>
<evidence type="ECO:0000256" key="5">
    <source>
        <dbReference type="ARBA" id="ARBA00047033"/>
    </source>
</evidence>
<evidence type="ECO:0000313" key="12">
    <source>
        <dbReference type="WBParaSite" id="SMRG1_72590.1"/>
    </source>
</evidence>
<dbReference type="GO" id="GO:0006397">
    <property type="term" value="P:mRNA processing"/>
    <property type="evidence" value="ECO:0007669"/>
    <property type="project" value="InterPro"/>
</dbReference>
<comment type="subcellular location">
    <subcellularLocation>
        <location evidence="1">Nucleus</location>
    </subcellularLocation>
</comment>
<feature type="region of interest" description="Disordered" evidence="7">
    <location>
        <begin position="1496"/>
        <end position="1560"/>
    </location>
</feature>
<sequence length="1754" mass="197596">MEHLVTFCCNPIFTTSCLKDWEKFGRKNFLTKCKEGGMVASVKLFTDLVLKLINGEGKIDILAKLVPELFKIFGGNGSFESNLLDSLWLIDSSIADINSESVRDRFYRLIEILKNHVNPALIMERFCEETLENLSFIQSKQQFQTRYVRTKTRLFFKQQKFNLLREENEGYAKLITELCQIKSTASMEAVMVQIRSLIGYFDLDPNRVLDLILDVCEFRGDMYEEFVQLIRLYNPDRIDMTNILGHKYHFTQEPGVNTPESLYKVSAFLIWKKLIDLDVLYGHLTPSDADIQQSHNRQINLAKSYRPQPPASLSYSATSAINTSLNTAISSDLIRVDGLLSQDSQLGGSGTISVSGTLMTNDWTGPRTSGALSSRSAEELMQLEENPDVNLSKTNSHDVGEVGMIDISIDQDGLYENNQKLELCAAMVRLGDWTNAQRLLERLPGYWATTYEPLTRDICNLLHCLIEPLYNKACPLPACLQRNRFRPKIESFKALNASINVHVIDEKSSVDCEIHEDKRTIRNNNNNNNNNNNCILLSPVHDFAGLAKYVIPIAIYLGPHMSYDLILMVKFCRLGQIYLSEQQQNLRSDKIGIVYQGFFNLLDEVLLPSLSLVDANCCLAEEIWQMLRFLPYEHRYRLYGQWKHFNVQTEPSLIRRRAQVMCYAKAIMKRLSKENVKPMGRHLGKLSHSNPGLLFDHVLHTVQLFTNLINPVVEALKYVSSLGYDMLTFCIIEALATDQSKLEDLQLSQGLQALSLFTGLLCRKYQFDLAGLLQYVLNQLKVGKSYDLAILREILHRMSGIDISEEMTEEQLESMSGGELLLQEGGYYAQIRNTRRNAGRLKDALVEHNLIMPFIFLMAQQRDAIIFLDDPERHCKLAGRLYDQCQGTLVQFITFLSLQLTRDEMQTQCLNIDRMMGEFHVPADTAFCLHRNMFEQKVARLFESKEQAEIMKSGEKSKSFSKTIFSAASLHVCNEIAAAIRPLYPARVWDELGIVFFITFWSLQSSDLVVPESAYQRQIQQLKVQIQQIDTPASGWNSTKKKREIERLENLIERLTNEQAEREEHVTRVRAWLMTERDNWFQTRLATKTDTITQFLQLCIYPRVCFTATDAIYAAQFMHVLHQLKTARFSTLICLDRIFNDITLPTSMCTENEAHRYGRFLCAVLELVMRWHASEEVFNQECGQYPGFVTVFRKTYQGLDANTKPDQLQYENYRHVVHKWHYRITKAIVACLESGIYVQIRNALIVLTRILPQYPKITQFGSAVERRVNKLKDEEKDRRPDLKALAFSYAGLMRPRKVKWVSEEEFHLKETKPIRSETNTNYSSNHQSINSVGNTNRTVSNPDNTSGTTVNSTSYGHNPRGHSGSNQLTSFSNPPSNVNNTSGGITNTNTSSSGSGGNNTIFVTSISNSSSSSATFEPPHISVSVRRTSTQQPTSNQTSKISSNSTVAPSGSVLETRSRPQTVNTSITAVESSKCNPSGQLSGSVSLSSVTAVSNSISSNNLSNNSPSIPTTTQSKLRSSQRFESSLPPPDDDVASVPGPQSHSSKRRRMEAASANLTSPNGCILGVTTSKASINTVDEPRESHKSSTRKRSTPTTIPGSAPITPETAIQNLRYTNAGIVSNTVPSVNSCSSGSSGTGSRSTTSPGENIYPVNSSLRHHHHHQSRQSSHQRASSGNSTESREPSLENERNLIASSSAGLVKKTKKAHHHHHHQRSSLDSMNMESNLDNNINNNPGSITIYSTSESQGSSRHSRR</sequence>
<dbReference type="Pfam" id="PF11732">
    <property type="entry name" value="Thoc2"/>
    <property type="match status" value="1"/>
</dbReference>
<dbReference type="GO" id="GO:0000445">
    <property type="term" value="C:THO complex part of transcription export complex"/>
    <property type="evidence" value="ECO:0007669"/>
    <property type="project" value="TreeGrafter"/>
</dbReference>
<feature type="compositionally biased region" description="Polar residues" evidence="7">
    <location>
        <begin position="1363"/>
        <end position="1378"/>
    </location>
</feature>
<feature type="compositionally biased region" description="Low complexity" evidence="7">
    <location>
        <begin position="1665"/>
        <end position="1674"/>
    </location>
</feature>
<feature type="compositionally biased region" description="Low complexity" evidence="7">
    <location>
        <begin position="1428"/>
        <end position="1439"/>
    </location>
</feature>
<feature type="compositionally biased region" description="Low complexity" evidence="7">
    <location>
        <begin position="1379"/>
        <end position="1397"/>
    </location>
</feature>
<name>A0AA85A9G6_9TREM</name>
<evidence type="ECO:0000256" key="3">
    <source>
        <dbReference type="ARBA" id="ARBA00019596"/>
    </source>
</evidence>
<dbReference type="PANTHER" id="PTHR21597">
    <property type="entry name" value="THO2 PROTEIN"/>
    <property type="match status" value="1"/>
</dbReference>
<keyword evidence="6" id="KW-0175">Coiled coil</keyword>
<feature type="domain" description="THO complex subunit 2 N-terminal" evidence="10">
    <location>
        <begin position="13"/>
        <end position="681"/>
    </location>
</feature>
<feature type="compositionally biased region" description="Polar residues" evidence="7">
    <location>
        <begin position="1317"/>
        <end position="1356"/>
    </location>
</feature>
<evidence type="ECO:0000256" key="2">
    <source>
        <dbReference type="ARBA" id="ARBA00007857"/>
    </source>
</evidence>
<evidence type="ECO:0000259" key="10">
    <source>
        <dbReference type="Pfam" id="PF16134"/>
    </source>
</evidence>
<dbReference type="InterPro" id="IPR021726">
    <property type="entry name" value="THO_THOC2_N"/>
</dbReference>
<dbReference type="Pfam" id="PF16134">
    <property type="entry name" value="THOC2_N"/>
    <property type="match status" value="1"/>
</dbReference>
<feature type="compositionally biased region" description="Polar residues" evidence="7">
    <location>
        <begin position="1440"/>
        <end position="1481"/>
    </location>
</feature>
<feature type="domain" description="THO complex subunitTHOC2 N-terminal" evidence="9">
    <location>
        <begin position="683"/>
        <end position="755"/>
    </location>
</feature>
<evidence type="ECO:0000256" key="1">
    <source>
        <dbReference type="ARBA" id="ARBA00004123"/>
    </source>
</evidence>
<dbReference type="GO" id="GO:0006406">
    <property type="term" value="P:mRNA export from nucleus"/>
    <property type="evidence" value="ECO:0007669"/>
    <property type="project" value="InterPro"/>
</dbReference>
<protein>
    <recommendedName>
        <fullName evidence="3">THO complex subunit 2</fullName>
    </recommendedName>
</protein>
<feature type="compositionally biased region" description="Polar residues" evidence="7">
    <location>
        <begin position="1716"/>
        <end position="1754"/>
    </location>
</feature>
<dbReference type="GO" id="GO:0003729">
    <property type="term" value="F:mRNA binding"/>
    <property type="evidence" value="ECO:0007669"/>
    <property type="project" value="TreeGrafter"/>
</dbReference>
<accession>A0AA85A9G6</accession>
<organism evidence="11 12">
    <name type="scientific">Schistosoma margrebowiei</name>
    <dbReference type="NCBI Taxonomy" id="48269"/>
    <lineage>
        <taxon>Eukaryota</taxon>
        <taxon>Metazoa</taxon>
        <taxon>Spiralia</taxon>
        <taxon>Lophotrochozoa</taxon>
        <taxon>Platyhelminthes</taxon>
        <taxon>Trematoda</taxon>
        <taxon>Digenea</taxon>
        <taxon>Strigeidida</taxon>
        <taxon>Schistosomatoidea</taxon>
        <taxon>Schistosomatidae</taxon>
        <taxon>Schistosoma</taxon>
    </lineage>
</organism>
<keyword evidence="4" id="KW-0539">Nucleus</keyword>
<comment type="similarity">
    <text evidence="2">Belongs to the THOC2 family.</text>
</comment>
<dbReference type="InterPro" id="IPR032302">
    <property type="entry name" value="THOC2_N"/>
</dbReference>
<comment type="subunit">
    <text evidence="5">Component of the THO subcomplex, which is composed of THOC1, THOC2, THOC3, THOC5, THOC6 and THOC7. The THO subcomplex interacts with DDX39B to form the THO-DDX39B complex which multimerizes into a 28-subunit tetrameric assembly. Component of the transcription/export (TREX) complex at least composed of ALYREF/THOC4, DDX39B, SARNP/CIP29, CHTOP and the THO subcomplex; in the complex interacts with THOC1, THOC3, THOC5, THOC7 and DDX39B. TREX seems to have a dynamic structure involving ATP-dependent remodeling. Interacts with POLDIP3 and ZC3H11A.</text>
</comment>
<dbReference type="InterPro" id="IPR021418">
    <property type="entry name" value="THO_THOC2_C"/>
</dbReference>
<feature type="compositionally biased region" description="Low complexity" evidence="7">
    <location>
        <begin position="1625"/>
        <end position="1646"/>
    </location>
</feature>
<feature type="compositionally biased region" description="Basic residues" evidence="7">
    <location>
        <begin position="1701"/>
        <end position="1714"/>
    </location>
</feature>
<feature type="domain" description="THO complex subunitTHOC2 C-terminal" evidence="8">
    <location>
        <begin position="989"/>
        <end position="1292"/>
    </location>
</feature>
<evidence type="ECO:0000259" key="8">
    <source>
        <dbReference type="Pfam" id="PF11262"/>
    </source>
</evidence>
<dbReference type="InterPro" id="IPR040007">
    <property type="entry name" value="Tho2"/>
</dbReference>
<reference evidence="12" key="1">
    <citation type="submission" date="2023-11" db="UniProtKB">
        <authorList>
            <consortium name="WormBaseParasite"/>
        </authorList>
    </citation>
    <scope>IDENTIFICATION</scope>
</reference>
<evidence type="ECO:0000313" key="11">
    <source>
        <dbReference type="Proteomes" id="UP000050790"/>
    </source>
</evidence>
<feature type="compositionally biased region" description="Polar residues" evidence="7">
    <location>
        <begin position="1511"/>
        <end position="1524"/>
    </location>
</feature>
<evidence type="ECO:0000256" key="6">
    <source>
        <dbReference type="SAM" id="Coils"/>
    </source>
</evidence>
<dbReference type="PANTHER" id="PTHR21597:SF0">
    <property type="entry name" value="THO COMPLEX SUBUNIT 2"/>
    <property type="match status" value="1"/>
</dbReference>
<evidence type="ECO:0000256" key="7">
    <source>
        <dbReference type="SAM" id="MobiDB-lite"/>
    </source>
</evidence>